<evidence type="ECO:0000256" key="5">
    <source>
        <dbReference type="ARBA" id="ARBA00022989"/>
    </source>
</evidence>
<dbReference type="Gene3D" id="1.10.287.1260">
    <property type="match status" value="1"/>
</dbReference>
<comment type="caution">
    <text evidence="9">The sequence shown here is derived from an EMBL/GenBank/DDBJ whole genome shotgun (WGS) entry which is preliminary data.</text>
</comment>
<feature type="domain" description="Mechanosensitive ion channel MscS" evidence="8">
    <location>
        <begin position="105"/>
        <end position="172"/>
    </location>
</feature>
<evidence type="ECO:0000313" key="10">
    <source>
        <dbReference type="Proteomes" id="UP001428290"/>
    </source>
</evidence>
<dbReference type="Gene3D" id="2.30.30.60">
    <property type="match status" value="1"/>
</dbReference>
<evidence type="ECO:0000256" key="4">
    <source>
        <dbReference type="ARBA" id="ARBA00022692"/>
    </source>
</evidence>
<reference evidence="9 10" key="1">
    <citation type="submission" date="2024-02" db="EMBL/GenBank/DDBJ databases">
        <title>Herpetosiphon gulosus NBRC 112829.</title>
        <authorList>
            <person name="Ichikawa N."/>
            <person name="Katano-Makiyama Y."/>
            <person name="Hidaka K."/>
        </authorList>
    </citation>
    <scope>NUCLEOTIDE SEQUENCE [LARGE SCALE GENOMIC DNA]</scope>
    <source>
        <strain evidence="9 10">NBRC 112829</strain>
    </source>
</reference>
<feature type="transmembrane region" description="Helical" evidence="7">
    <location>
        <begin position="84"/>
        <end position="103"/>
    </location>
</feature>
<dbReference type="InterPro" id="IPR011014">
    <property type="entry name" value="MscS_channel_TM-2"/>
</dbReference>
<dbReference type="Proteomes" id="UP001428290">
    <property type="component" value="Unassembled WGS sequence"/>
</dbReference>
<dbReference type="SUPFAM" id="SSF50182">
    <property type="entry name" value="Sm-like ribonucleoproteins"/>
    <property type="match status" value="1"/>
</dbReference>
<dbReference type="Pfam" id="PF00924">
    <property type="entry name" value="MS_channel_2nd"/>
    <property type="match status" value="1"/>
</dbReference>
<gene>
    <name evidence="9" type="primary">mscS</name>
    <name evidence="9" type="ORF">Hgul01_04426</name>
</gene>
<protein>
    <submittedName>
        <fullName evidence="9">Small-conductance mechanosensitive channel</fullName>
    </submittedName>
</protein>
<keyword evidence="4 7" id="KW-0812">Transmembrane</keyword>
<keyword evidence="10" id="KW-1185">Reference proteome</keyword>
<feature type="transmembrane region" description="Helical" evidence="7">
    <location>
        <begin position="58"/>
        <end position="78"/>
    </location>
</feature>
<dbReference type="SUPFAM" id="SSF82861">
    <property type="entry name" value="Mechanosensitive channel protein MscS (YggB), transmembrane region"/>
    <property type="match status" value="1"/>
</dbReference>
<keyword evidence="6 7" id="KW-0472">Membrane</keyword>
<evidence type="ECO:0000259" key="8">
    <source>
        <dbReference type="Pfam" id="PF00924"/>
    </source>
</evidence>
<evidence type="ECO:0000256" key="7">
    <source>
        <dbReference type="SAM" id="Phobius"/>
    </source>
</evidence>
<evidence type="ECO:0000256" key="1">
    <source>
        <dbReference type="ARBA" id="ARBA00004651"/>
    </source>
</evidence>
<keyword evidence="5 7" id="KW-1133">Transmembrane helix</keyword>
<dbReference type="InterPro" id="IPR006685">
    <property type="entry name" value="MscS_channel_2nd"/>
</dbReference>
<proteinExistence type="inferred from homology"/>
<dbReference type="PANTHER" id="PTHR30221">
    <property type="entry name" value="SMALL-CONDUCTANCE MECHANOSENSITIVE CHANNEL"/>
    <property type="match status" value="1"/>
</dbReference>
<dbReference type="EMBL" id="BAABRU010000020">
    <property type="protein sequence ID" value="GAA5530606.1"/>
    <property type="molecule type" value="Genomic_DNA"/>
</dbReference>
<evidence type="ECO:0000256" key="3">
    <source>
        <dbReference type="ARBA" id="ARBA00022475"/>
    </source>
</evidence>
<sequence length="262" mass="28706">MDWNLWSEQAQDFAIRVLPRVLAAIVVLLTLRYGIRLANGATNRVLKRVELPSEAENLILRLVRILVIVAGLVIVLLVMGWGQLALSFVAGLGVSGLIIGFALQDITKNLAAGILLLFQRPFRVGDRILVGNDEGTVTDIAVRATTMRTADGREVMVPNATIYTGTITNLTRYVQRRHSVELTLKRDVDFAPVVQGLAELARTTEHVLEKPAAEVLITAVKADGLIVETRFWLPSKGVDSNVVRSNLAGRLRAKALAEDWLA</sequence>
<dbReference type="RefSeq" id="WP_345724207.1">
    <property type="nucleotide sequence ID" value="NZ_BAABRU010000020.1"/>
</dbReference>
<keyword evidence="3" id="KW-1003">Cell membrane</keyword>
<accession>A0ABP9X852</accession>
<dbReference type="InterPro" id="IPR011066">
    <property type="entry name" value="MscS_channel_C_sf"/>
</dbReference>
<feature type="transmembrane region" description="Helical" evidence="7">
    <location>
        <begin position="20"/>
        <end position="38"/>
    </location>
</feature>
<evidence type="ECO:0000313" key="9">
    <source>
        <dbReference type="EMBL" id="GAA5530606.1"/>
    </source>
</evidence>
<dbReference type="InterPro" id="IPR023408">
    <property type="entry name" value="MscS_beta-dom_sf"/>
</dbReference>
<name>A0ABP9X852_9CHLR</name>
<dbReference type="InterPro" id="IPR045275">
    <property type="entry name" value="MscS_archaea/bacteria_type"/>
</dbReference>
<organism evidence="9 10">
    <name type="scientific">Herpetosiphon gulosus</name>
    <dbReference type="NCBI Taxonomy" id="1973496"/>
    <lineage>
        <taxon>Bacteria</taxon>
        <taxon>Bacillati</taxon>
        <taxon>Chloroflexota</taxon>
        <taxon>Chloroflexia</taxon>
        <taxon>Herpetosiphonales</taxon>
        <taxon>Herpetosiphonaceae</taxon>
        <taxon>Herpetosiphon</taxon>
    </lineage>
</organism>
<dbReference type="PANTHER" id="PTHR30221:SF1">
    <property type="entry name" value="SMALL-CONDUCTANCE MECHANOSENSITIVE CHANNEL"/>
    <property type="match status" value="1"/>
</dbReference>
<comment type="similarity">
    <text evidence="2">Belongs to the MscS (TC 1.A.23) family.</text>
</comment>
<dbReference type="InterPro" id="IPR010920">
    <property type="entry name" value="LSM_dom_sf"/>
</dbReference>
<evidence type="ECO:0000256" key="6">
    <source>
        <dbReference type="ARBA" id="ARBA00023136"/>
    </source>
</evidence>
<dbReference type="SUPFAM" id="SSF82689">
    <property type="entry name" value="Mechanosensitive channel protein MscS (YggB), C-terminal domain"/>
    <property type="match status" value="1"/>
</dbReference>
<comment type="subcellular location">
    <subcellularLocation>
        <location evidence="1">Cell membrane</location>
        <topology evidence="1">Multi-pass membrane protein</topology>
    </subcellularLocation>
</comment>
<evidence type="ECO:0000256" key="2">
    <source>
        <dbReference type="ARBA" id="ARBA00008017"/>
    </source>
</evidence>